<evidence type="ECO:0000259" key="2">
    <source>
        <dbReference type="Pfam" id="PF09044"/>
    </source>
</evidence>
<sequence length="140" mass="15092">MHSSTLLVAALSLLTSPSFAQLGINCRGSSNCAFVSNQRTALDLANVIVDRIDVNRWYNNGEHVACSAEGICAFLQNTGGWQGARIRELAPYIPRHGCQVCGSVPTDYPRTNNVENGQLTFNYVSNPQCGPSSGESVRLC</sequence>
<dbReference type="InterPro" id="IPR015131">
    <property type="entry name" value="Killer_tox_Kp4"/>
</dbReference>
<evidence type="ECO:0000256" key="1">
    <source>
        <dbReference type="SAM" id="SignalP"/>
    </source>
</evidence>
<dbReference type="Proteomes" id="UP001273166">
    <property type="component" value="Unassembled WGS sequence"/>
</dbReference>
<protein>
    <submittedName>
        <fullName evidence="3">Killer toxin</fullName>
    </submittedName>
</protein>
<dbReference type="Pfam" id="PF09044">
    <property type="entry name" value="Kp4"/>
    <property type="match status" value="1"/>
</dbReference>
<dbReference type="AlphaFoldDB" id="A0AAJ0M6X0"/>
<name>A0AAJ0M6X0_9PEZI</name>
<dbReference type="GeneID" id="87887330"/>
<dbReference type="GO" id="GO:0005576">
    <property type="term" value="C:extracellular region"/>
    <property type="evidence" value="ECO:0007669"/>
    <property type="project" value="InterPro"/>
</dbReference>
<feature type="signal peptide" evidence="1">
    <location>
        <begin position="1"/>
        <end position="20"/>
    </location>
</feature>
<proteinExistence type="predicted"/>
<gene>
    <name evidence="3" type="ORF">B0T15DRAFT_520420</name>
</gene>
<organism evidence="3 4">
    <name type="scientific">Chaetomium strumarium</name>
    <dbReference type="NCBI Taxonomy" id="1170767"/>
    <lineage>
        <taxon>Eukaryota</taxon>
        <taxon>Fungi</taxon>
        <taxon>Dikarya</taxon>
        <taxon>Ascomycota</taxon>
        <taxon>Pezizomycotina</taxon>
        <taxon>Sordariomycetes</taxon>
        <taxon>Sordariomycetidae</taxon>
        <taxon>Sordariales</taxon>
        <taxon>Chaetomiaceae</taxon>
        <taxon>Chaetomium</taxon>
    </lineage>
</organism>
<dbReference type="Gene3D" id="3.30.430.10">
    <property type="entry name" value="Killer Toxin P4, subunit A"/>
    <property type="match status" value="1"/>
</dbReference>
<keyword evidence="4" id="KW-1185">Reference proteome</keyword>
<dbReference type="EMBL" id="JAUDZG010000001">
    <property type="protein sequence ID" value="KAK3311105.1"/>
    <property type="molecule type" value="Genomic_DNA"/>
</dbReference>
<comment type="caution">
    <text evidence="3">The sequence shown here is derived from an EMBL/GenBank/DDBJ whole genome shotgun (WGS) entry which is preliminary data.</text>
</comment>
<dbReference type="RefSeq" id="XP_062726885.1">
    <property type="nucleotide sequence ID" value="XM_062868501.1"/>
</dbReference>
<feature type="domain" description="Killer toxin Kp4" evidence="2">
    <location>
        <begin position="15"/>
        <end position="125"/>
    </location>
</feature>
<reference evidence="3" key="1">
    <citation type="journal article" date="2023" name="Mol. Phylogenet. Evol.">
        <title>Genome-scale phylogeny and comparative genomics of the fungal order Sordariales.</title>
        <authorList>
            <person name="Hensen N."/>
            <person name="Bonometti L."/>
            <person name="Westerberg I."/>
            <person name="Brannstrom I.O."/>
            <person name="Guillou S."/>
            <person name="Cros-Aarteil S."/>
            <person name="Calhoun S."/>
            <person name="Haridas S."/>
            <person name="Kuo A."/>
            <person name="Mondo S."/>
            <person name="Pangilinan J."/>
            <person name="Riley R."/>
            <person name="LaButti K."/>
            <person name="Andreopoulos B."/>
            <person name="Lipzen A."/>
            <person name="Chen C."/>
            <person name="Yan M."/>
            <person name="Daum C."/>
            <person name="Ng V."/>
            <person name="Clum A."/>
            <person name="Steindorff A."/>
            <person name="Ohm R.A."/>
            <person name="Martin F."/>
            <person name="Silar P."/>
            <person name="Natvig D.O."/>
            <person name="Lalanne C."/>
            <person name="Gautier V."/>
            <person name="Ament-Velasquez S.L."/>
            <person name="Kruys A."/>
            <person name="Hutchinson M.I."/>
            <person name="Powell A.J."/>
            <person name="Barry K."/>
            <person name="Miller A.N."/>
            <person name="Grigoriev I.V."/>
            <person name="Debuchy R."/>
            <person name="Gladieux P."/>
            <person name="Hiltunen Thoren M."/>
            <person name="Johannesson H."/>
        </authorList>
    </citation>
    <scope>NUCLEOTIDE SEQUENCE</scope>
    <source>
        <strain evidence="3">CBS 333.67</strain>
    </source>
</reference>
<accession>A0AAJ0M6X0</accession>
<keyword evidence="1" id="KW-0732">Signal</keyword>
<reference evidence="3" key="2">
    <citation type="submission" date="2023-06" db="EMBL/GenBank/DDBJ databases">
        <authorList>
            <consortium name="Lawrence Berkeley National Laboratory"/>
            <person name="Mondo S.J."/>
            <person name="Hensen N."/>
            <person name="Bonometti L."/>
            <person name="Westerberg I."/>
            <person name="Brannstrom I.O."/>
            <person name="Guillou S."/>
            <person name="Cros-Aarteil S."/>
            <person name="Calhoun S."/>
            <person name="Haridas S."/>
            <person name="Kuo A."/>
            <person name="Pangilinan J."/>
            <person name="Riley R."/>
            <person name="Labutti K."/>
            <person name="Andreopoulos B."/>
            <person name="Lipzen A."/>
            <person name="Chen C."/>
            <person name="Yanf M."/>
            <person name="Daum C."/>
            <person name="Ng V."/>
            <person name="Clum A."/>
            <person name="Steindorff A."/>
            <person name="Ohm R."/>
            <person name="Martin F."/>
            <person name="Silar P."/>
            <person name="Natvig D."/>
            <person name="Lalanne C."/>
            <person name="Gautier V."/>
            <person name="Ament-Velasquez S.L."/>
            <person name="Kruys A."/>
            <person name="Hutchinson M.I."/>
            <person name="Powell A.J."/>
            <person name="Barry K."/>
            <person name="Miller A.N."/>
            <person name="Grigoriev I.V."/>
            <person name="Debuchy R."/>
            <person name="Gladieux P."/>
            <person name="Thoren M.H."/>
            <person name="Johannesson H."/>
        </authorList>
    </citation>
    <scope>NUCLEOTIDE SEQUENCE</scope>
    <source>
        <strain evidence="3">CBS 333.67</strain>
    </source>
</reference>
<evidence type="ECO:0000313" key="4">
    <source>
        <dbReference type="Proteomes" id="UP001273166"/>
    </source>
</evidence>
<dbReference type="InterPro" id="IPR011329">
    <property type="entry name" value="Killer_tox_Kp4/SMK"/>
</dbReference>
<evidence type="ECO:0000313" key="3">
    <source>
        <dbReference type="EMBL" id="KAK3311105.1"/>
    </source>
</evidence>
<dbReference type="SUPFAM" id="SSF55221">
    <property type="entry name" value="Yeast killer toxins"/>
    <property type="match status" value="1"/>
</dbReference>
<feature type="chain" id="PRO_5042551578" evidence="1">
    <location>
        <begin position="21"/>
        <end position="140"/>
    </location>
</feature>